<feature type="transmembrane region" description="Helical" evidence="14">
    <location>
        <begin position="108"/>
        <end position="130"/>
    </location>
</feature>
<keyword evidence="8 14" id="KW-0472">Membrane</keyword>
<sequence length="469" mass="51995">MALEFGFIRMVMENESAVSEFVLVGFPGLPPRLHNLVSMIAFFIFNISLYANGIVIVVIINNVHLHKPMYVIIANLALSDLLMDIITLPKILAKFWFGDNSISFHACFLQMFFVHYLSSLDSFIIMLMAIDRYVAICKPLRYFSIISNGLMANICCLFWFTAAIIGMSITVLGARLPFCGPNKVKSYFCSLTPVAVLACADSAPNRRNGFIIAMFVHLVPLSFIIFSYIMIIKTIRSKTGSETWQKAFYTCATHLFVVGMYYVPRLMVYTYNQVQLIPNADLNVLLICLYTFVPHFASPIVYCLRTQEITNLFGISGEGGFPSAAHGFQTLSYHLTYCCIGPSFLICSRLLKSIDLIYRVSAEGCLPVGAGLGLSAGGVMPHSCSFWRPSSGDMMVAPFKLIFSREVKRDLVTLLIREVQHFLCERLLVGRCKVIPSAVIPAQLHTDPGGAGTPSNTVSAALLLRLTGL</sequence>
<keyword evidence="11" id="KW-0325">Glycoprotein</keyword>
<dbReference type="GO" id="GO:0005886">
    <property type="term" value="C:plasma membrane"/>
    <property type="evidence" value="ECO:0007669"/>
    <property type="project" value="UniProtKB-SubCell"/>
</dbReference>
<dbReference type="Gene3D" id="1.20.1070.10">
    <property type="entry name" value="Rhodopsin 7-helix transmembrane proteins"/>
    <property type="match status" value="1"/>
</dbReference>
<dbReference type="PROSITE" id="PS50262">
    <property type="entry name" value="G_PROTEIN_RECEP_F1_2"/>
    <property type="match status" value="1"/>
</dbReference>
<name>A0AAD1R888_PELCU</name>
<keyword evidence="9" id="KW-1015">Disulfide bond</keyword>
<organism evidence="16 17">
    <name type="scientific">Pelobates cultripes</name>
    <name type="common">Western spadefoot toad</name>
    <dbReference type="NCBI Taxonomy" id="61616"/>
    <lineage>
        <taxon>Eukaryota</taxon>
        <taxon>Metazoa</taxon>
        <taxon>Chordata</taxon>
        <taxon>Craniata</taxon>
        <taxon>Vertebrata</taxon>
        <taxon>Euteleostomi</taxon>
        <taxon>Amphibia</taxon>
        <taxon>Batrachia</taxon>
        <taxon>Anura</taxon>
        <taxon>Pelobatoidea</taxon>
        <taxon>Pelobatidae</taxon>
        <taxon>Pelobates</taxon>
    </lineage>
</organism>
<comment type="similarity">
    <text evidence="13">Belongs to the G-protein coupled receptor 1 family.</text>
</comment>
<evidence type="ECO:0000256" key="5">
    <source>
        <dbReference type="ARBA" id="ARBA00022725"/>
    </source>
</evidence>
<dbReference type="PROSITE" id="PS00237">
    <property type="entry name" value="G_PROTEIN_RECEP_F1_1"/>
    <property type="match status" value="1"/>
</dbReference>
<evidence type="ECO:0000256" key="7">
    <source>
        <dbReference type="ARBA" id="ARBA00023040"/>
    </source>
</evidence>
<dbReference type="InterPro" id="IPR000725">
    <property type="entry name" value="Olfact_rcpt"/>
</dbReference>
<keyword evidence="4 13" id="KW-0812">Transmembrane</keyword>
<accession>A0AAD1R888</accession>
<evidence type="ECO:0000256" key="12">
    <source>
        <dbReference type="ARBA" id="ARBA00023224"/>
    </source>
</evidence>
<evidence type="ECO:0000256" key="4">
    <source>
        <dbReference type="ARBA" id="ARBA00022692"/>
    </source>
</evidence>
<dbReference type="PRINTS" id="PR00245">
    <property type="entry name" value="OLFACTORYR"/>
</dbReference>
<evidence type="ECO:0000256" key="3">
    <source>
        <dbReference type="ARBA" id="ARBA00022606"/>
    </source>
</evidence>
<evidence type="ECO:0000313" key="17">
    <source>
        <dbReference type="Proteomes" id="UP001295444"/>
    </source>
</evidence>
<dbReference type="FunFam" id="1.20.1070.10:FF:000024">
    <property type="entry name" value="Olfactory receptor"/>
    <property type="match status" value="1"/>
</dbReference>
<dbReference type="InterPro" id="IPR017452">
    <property type="entry name" value="GPCR_Rhodpsn_7TM"/>
</dbReference>
<keyword evidence="10 13" id="KW-0675">Receptor</keyword>
<comment type="subcellular location">
    <subcellularLocation>
        <location evidence="1">Cell membrane</location>
        <topology evidence="1">Multi-pass membrane protein</topology>
    </subcellularLocation>
</comment>
<feature type="transmembrane region" description="Helical" evidence="14">
    <location>
        <begin position="210"/>
        <end position="235"/>
    </location>
</feature>
<feature type="transmembrane region" description="Helical" evidence="14">
    <location>
        <begin position="247"/>
        <end position="264"/>
    </location>
</feature>
<evidence type="ECO:0000256" key="14">
    <source>
        <dbReference type="SAM" id="Phobius"/>
    </source>
</evidence>
<keyword evidence="17" id="KW-1185">Reference proteome</keyword>
<dbReference type="InterPro" id="IPR000276">
    <property type="entry name" value="GPCR_Rhodpsn"/>
</dbReference>
<keyword evidence="5" id="KW-0552">Olfaction</keyword>
<evidence type="ECO:0000256" key="8">
    <source>
        <dbReference type="ARBA" id="ARBA00023136"/>
    </source>
</evidence>
<evidence type="ECO:0000259" key="15">
    <source>
        <dbReference type="PROSITE" id="PS50262"/>
    </source>
</evidence>
<protein>
    <submittedName>
        <fullName evidence="16">Olfactory receptor 56A5-like</fullName>
    </submittedName>
</protein>
<keyword evidence="3" id="KW-0716">Sensory transduction</keyword>
<dbReference type="SUPFAM" id="SSF81321">
    <property type="entry name" value="Family A G protein-coupled receptor-like"/>
    <property type="match status" value="1"/>
</dbReference>
<keyword evidence="2" id="KW-1003">Cell membrane</keyword>
<dbReference type="GO" id="GO:0004984">
    <property type="term" value="F:olfactory receptor activity"/>
    <property type="evidence" value="ECO:0007669"/>
    <property type="project" value="InterPro"/>
</dbReference>
<dbReference type="GO" id="GO:0004930">
    <property type="term" value="F:G protein-coupled receptor activity"/>
    <property type="evidence" value="ECO:0007669"/>
    <property type="project" value="UniProtKB-KW"/>
</dbReference>
<evidence type="ECO:0000256" key="2">
    <source>
        <dbReference type="ARBA" id="ARBA00022475"/>
    </source>
</evidence>
<proteinExistence type="inferred from homology"/>
<dbReference type="EMBL" id="OW240912">
    <property type="protein sequence ID" value="CAH2225895.1"/>
    <property type="molecule type" value="Genomic_DNA"/>
</dbReference>
<reference evidence="16" key="1">
    <citation type="submission" date="2022-03" db="EMBL/GenBank/DDBJ databases">
        <authorList>
            <person name="Alioto T."/>
            <person name="Alioto T."/>
            <person name="Gomez Garrido J."/>
        </authorList>
    </citation>
    <scope>NUCLEOTIDE SEQUENCE</scope>
</reference>
<feature type="transmembrane region" description="Helical" evidence="14">
    <location>
        <begin position="150"/>
        <end position="174"/>
    </location>
</feature>
<dbReference type="PRINTS" id="PR00237">
    <property type="entry name" value="GPCRRHODOPSN"/>
</dbReference>
<evidence type="ECO:0000313" key="16">
    <source>
        <dbReference type="EMBL" id="CAH2225895.1"/>
    </source>
</evidence>
<evidence type="ECO:0000256" key="13">
    <source>
        <dbReference type="RuleBase" id="RU000688"/>
    </source>
</evidence>
<evidence type="ECO:0000256" key="1">
    <source>
        <dbReference type="ARBA" id="ARBA00004651"/>
    </source>
</evidence>
<dbReference type="PANTHER" id="PTHR24242">
    <property type="entry name" value="G-PROTEIN COUPLED RECEPTOR"/>
    <property type="match status" value="1"/>
</dbReference>
<keyword evidence="12 13" id="KW-0807">Transducer</keyword>
<keyword evidence="7 13" id="KW-0297">G-protein coupled receptor</keyword>
<feature type="transmembrane region" description="Helical" evidence="14">
    <location>
        <begin position="284"/>
        <end position="304"/>
    </location>
</feature>
<dbReference type="InterPro" id="IPR050939">
    <property type="entry name" value="Olfactory_GPCR1"/>
</dbReference>
<evidence type="ECO:0000256" key="10">
    <source>
        <dbReference type="ARBA" id="ARBA00023170"/>
    </source>
</evidence>
<gene>
    <name evidence="16" type="ORF">PECUL_23A008942</name>
</gene>
<feature type="transmembrane region" description="Helical" evidence="14">
    <location>
        <begin position="69"/>
        <end position="88"/>
    </location>
</feature>
<dbReference type="Pfam" id="PF13853">
    <property type="entry name" value="7tm_4"/>
    <property type="match status" value="1"/>
</dbReference>
<dbReference type="Proteomes" id="UP001295444">
    <property type="component" value="Chromosome 01"/>
</dbReference>
<keyword evidence="6 14" id="KW-1133">Transmembrane helix</keyword>
<dbReference type="PANTHER" id="PTHR24242:SF227">
    <property type="entry name" value="OLFACTORY RECEPTOR"/>
    <property type="match status" value="1"/>
</dbReference>
<feature type="transmembrane region" description="Helical" evidence="14">
    <location>
        <begin position="36"/>
        <end position="60"/>
    </location>
</feature>
<evidence type="ECO:0000256" key="11">
    <source>
        <dbReference type="ARBA" id="ARBA00023180"/>
    </source>
</evidence>
<evidence type="ECO:0000256" key="9">
    <source>
        <dbReference type="ARBA" id="ARBA00023157"/>
    </source>
</evidence>
<dbReference type="AlphaFoldDB" id="A0AAD1R888"/>
<evidence type="ECO:0000256" key="6">
    <source>
        <dbReference type="ARBA" id="ARBA00022989"/>
    </source>
</evidence>
<feature type="domain" description="G-protein coupled receptors family 1 profile" evidence="15">
    <location>
        <begin position="51"/>
        <end position="302"/>
    </location>
</feature>